<organism evidence="3 4">
    <name type="scientific">Amphiplicatus metriothermophilus</name>
    <dbReference type="NCBI Taxonomy" id="1519374"/>
    <lineage>
        <taxon>Bacteria</taxon>
        <taxon>Pseudomonadati</taxon>
        <taxon>Pseudomonadota</taxon>
        <taxon>Alphaproteobacteria</taxon>
        <taxon>Parvularculales</taxon>
        <taxon>Parvularculaceae</taxon>
        <taxon>Amphiplicatus</taxon>
    </lineage>
</organism>
<evidence type="ECO:0000256" key="1">
    <source>
        <dbReference type="SAM" id="MobiDB-lite"/>
    </source>
</evidence>
<dbReference type="Gene3D" id="3.20.20.80">
    <property type="entry name" value="Glycosidases"/>
    <property type="match status" value="2"/>
</dbReference>
<feature type="domain" description="Glycosyl hydrolase family 13 catalytic" evidence="2">
    <location>
        <begin position="55"/>
        <end position="536"/>
    </location>
</feature>
<reference evidence="3 4" key="1">
    <citation type="submission" date="2017-07" db="EMBL/GenBank/DDBJ databases">
        <authorList>
            <person name="Sun Z.S."/>
            <person name="Albrecht U."/>
            <person name="Echele G."/>
            <person name="Lee C.C."/>
        </authorList>
    </citation>
    <scope>NUCLEOTIDE SEQUENCE [LARGE SCALE GENOMIC DNA]</scope>
    <source>
        <strain evidence="3 4">CGMCC 1.12710</strain>
    </source>
</reference>
<accession>A0A239PVE9</accession>
<dbReference type="AlphaFoldDB" id="A0A239PVE9"/>
<dbReference type="CDD" id="cd11339">
    <property type="entry name" value="AmyAc_bac_CMD_like_2"/>
    <property type="match status" value="1"/>
</dbReference>
<dbReference type="Pfam" id="PF00128">
    <property type="entry name" value="Alpha-amylase"/>
    <property type="match status" value="1"/>
</dbReference>
<evidence type="ECO:0000259" key="2">
    <source>
        <dbReference type="SMART" id="SM00642"/>
    </source>
</evidence>
<dbReference type="SUPFAM" id="SSF51445">
    <property type="entry name" value="(Trans)glycosidases"/>
    <property type="match status" value="1"/>
</dbReference>
<dbReference type="EMBL" id="FZQA01000004">
    <property type="protein sequence ID" value="SNT74274.1"/>
    <property type="molecule type" value="Genomic_DNA"/>
</dbReference>
<name>A0A239PVE9_9PROT</name>
<evidence type="ECO:0000313" key="3">
    <source>
        <dbReference type="EMBL" id="SNT74274.1"/>
    </source>
</evidence>
<dbReference type="GO" id="GO:0016798">
    <property type="term" value="F:hydrolase activity, acting on glycosyl bonds"/>
    <property type="evidence" value="ECO:0007669"/>
    <property type="project" value="UniProtKB-KW"/>
</dbReference>
<sequence>MTIGRTSTARKKARASGRGRPRIGAAALACLSSLAAAEAAGDYRLRPPEDEVIYFVLPDRFENGDPANDTGGIDGGRLDHGFDPAHKGFFHGGDLKGLTARLDYIQDLGATAIWLGPIYKNKPVQGPPGDESAGYHGYWITDFTTVDPHFGTEDDLKAFVDAAHARGMKVYLDIIANHTADVIAYRECHDPDYDGPDRVEDGCPYRAKADYPYTRRGGPDGAPINDGFMGDAPPFRTEENFARLDRPDYAYTPYVPAGEENVKKPAWLNDPVYYHNRGDSRFVGESSFYGDFSGLDDLMTEHPRVVEGMIEIYKEWISKYRIDGFRVDTARHVEPEFWRAFVSAMIEHAEAQGLPNFYVFGEAYDPEAGGLARFTRVDGFPAVLDFAFQRAVTQVVAEGEPAERLERLFFLDALYEDGGETARRLPVFVGNHDMGRFAMFARQARPDAPDAEILARVRLANAMMFFLRGVPVVYYGDEQGFVGDGGDQAAREDMFESRVASYNDNDLVGTDATTAQSNFDRRHPLYRAIAEMTRLYHAHAPLRRGAQLVRKADRDGGLFAVSRLDSAGGEYLVVFNADSEKRTAWIETDPRSTSWKSVYGRCARKPGAPASLRVEVPAFDYVICRSNEWSSSQ</sequence>
<dbReference type="RefSeq" id="WP_089412638.1">
    <property type="nucleotide sequence ID" value="NZ_FZQA01000004.1"/>
</dbReference>
<dbReference type="GO" id="GO:0005975">
    <property type="term" value="P:carbohydrate metabolic process"/>
    <property type="evidence" value="ECO:0007669"/>
    <property type="project" value="InterPro"/>
</dbReference>
<dbReference type="SMART" id="SM00642">
    <property type="entry name" value="Aamy"/>
    <property type="match status" value="1"/>
</dbReference>
<dbReference type="PANTHER" id="PTHR10357:SF209">
    <property type="entry name" value="PERIPLASMIC ALPHA-AMYLASE"/>
    <property type="match status" value="1"/>
</dbReference>
<gene>
    <name evidence="3" type="ORF">SAMN06297382_2185</name>
</gene>
<dbReference type="Proteomes" id="UP000198346">
    <property type="component" value="Unassembled WGS sequence"/>
</dbReference>
<protein>
    <submittedName>
        <fullName evidence="3">Glycosidase</fullName>
    </submittedName>
</protein>
<keyword evidence="4" id="KW-1185">Reference proteome</keyword>
<evidence type="ECO:0000313" key="4">
    <source>
        <dbReference type="Proteomes" id="UP000198346"/>
    </source>
</evidence>
<keyword evidence="3" id="KW-0326">Glycosidase</keyword>
<dbReference type="InterPro" id="IPR006047">
    <property type="entry name" value="GH13_cat_dom"/>
</dbReference>
<proteinExistence type="predicted"/>
<dbReference type="PANTHER" id="PTHR10357">
    <property type="entry name" value="ALPHA-AMYLASE FAMILY MEMBER"/>
    <property type="match status" value="1"/>
</dbReference>
<dbReference type="OrthoDB" id="9805159at2"/>
<dbReference type="InterPro" id="IPR017853">
    <property type="entry name" value="GH"/>
</dbReference>
<keyword evidence="3" id="KW-0378">Hydrolase</keyword>
<feature type="compositionally biased region" description="Basic residues" evidence="1">
    <location>
        <begin position="8"/>
        <end position="20"/>
    </location>
</feature>
<feature type="region of interest" description="Disordered" evidence="1">
    <location>
        <begin position="1"/>
        <end position="20"/>
    </location>
</feature>